<gene>
    <name evidence="1" type="ORF">CEXT_66551</name>
</gene>
<comment type="caution">
    <text evidence="1">The sequence shown here is derived from an EMBL/GenBank/DDBJ whole genome shotgun (WGS) entry which is preliminary data.</text>
</comment>
<organism evidence="1 2">
    <name type="scientific">Caerostris extrusa</name>
    <name type="common">Bark spider</name>
    <name type="synonym">Caerostris bankana</name>
    <dbReference type="NCBI Taxonomy" id="172846"/>
    <lineage>
        <taxon>Eukaryota</taxon>
        <taxon>Metazoa</taxon>
        <taxon>Ecdysozoa</taxon>
        <taxon>Arthropoda</taxon>
        <taxon>Chelicerata</taxon>
        <taxon>Arachnida</taxon>
        <taxon>Araneae</taxon>
        <taxon>Araneomorphae</taxon>
        <taxon>Entelegynae</taxon>
        <taxon>Araneoidea</taxon>
        <taxon>Araneidae</taxon>
        <taxon>Caerostris</taxon>
    </lineage>
</organism>
<dbReference type="EMBL" id="BPLR01018209">
    <property type="protein sequence ID" value="GIY97750.1"/>
    <property type="molecule type" value="Genomic_DNA"/>
</dbReference>
<protein>
    <submittedName>
        <fullName evidence="1">Uncharacterized protein</fullName>
    </submittedName>
</protein>
<evidence type="ECO:0000313" key="2">
    <source>
        <dbReference type="Proteomes" id="UP001054945"/>
    </source>
</evidence>
<reference evidence="1 2" key="1">
    <citation type="submission" date="2021-06" db="EMBL/GenBank/DDBJ databases">
        <title>Caerostris extrusa draft genome.</title>
        <authorList>
            <person name="Kono N."/>
            <person name="Arakawa K."/>
        </authorList>
    </citation>
    <scope>NUCLEOTIDE SEQUENCE [LARGE SCALE GENOMIC DNA]</scope>
</reference>
<proteinExistence type="predicted"/>
<dbReference type="Proteomes" id="UP001054945">
    <property type="component" value="Unassembled WGS sequence"/>
</dbReference>
<evidence type="ECO:0000313" key="1">
    <source>
        <dbReference type="EMBL" id="GIY97750.1"/>
    </source>
</evidence>
<dbReference type="AlphaFoldDB" id="A0AAV4XRG6"/>
<name>A0AAV4XRG6_CAEEX</name>
<sequence>MQLSIELMFQELHVFRQCLAPLSAIPCIPSEGRLAYRVTYLNGSKKVGREGLVVRKRMGISTLNWVWRKGFMRGLKRREIVCVCWIVGFQLPQQAHNSVVVVVVVIWMVR</sequence>
<accession>A0AAV4XRG6</accession>
<keyword evidence="2" id="KW-1185">Reference proteome</keyword>